<dbReference type="AlphaFoldDB" id="A0A914VTY2"/>
<dbReference type="Proteomes" id="UP000887566">
    <property type="component" value="Unplaced"/>
</dbReference>
<evidence type="ECO:0000256" key="8">
    <source>
        <dbReference type="ARBA" id="ARBA00022692"/>
    </source>
</evidence>
<keyword evidence="14" id="KW-1185">Reference proteome</keyword>
<keyword evidence="8 13" id="KW-0812">Transmembrane</keyword>
<proteinExistence type="inferred from homology"/>
<evidence type="ECO:0000256" key="1">
    <source>
        <dbReference type="ARBA" id="ARBA00004401"/>
    </source>
</evidence>
<evidence type="ECO:0000256" key="6">
    <source>
        <dbReference type="ARBA" id="ARBA00022475"/>
    </source>
</evidence>
<evidence type="ECO:0000256" key="13">
    <source>
        <dbReference type="SAM" id="Phobius"/>
    </source>
</evidence>
<feature type="transmembrane region" description="Helical" evidence="13">
    <location>
        <begin position="6"/>
        <end position="26"/>
    </location>
</feature>
<dbReference type="GO" id="GO:0005789">
    <property type="term" value="C:endoplasmic reticulum membrane"/>
    <property type="evidence" value="ECO:0007669"/>
    <property type="project" value="UniProtKB-SubCell"/>
</dbReference>
<comment type="similarity">
    <text evidence="4">Belongs to the TMEM98 family.</text>
</comment>
<dbReference type="PANTHER" id="PTHR32510">
    <property type="entry name" value="TRANSMEMBRANE PROTEIN 98"/>
    <property type="match status" value="1"/>
</dbReference>
<dbReference type="WBParaSite" id="PSAMB.scaffold2492size22920.g18059.t1">
    <property type="protein sequence ID" value="PSAMB.scaffold2492size22920.g18059.t1"/>
    <property type="gene ID" value="PSAMB.scaffold2492size22920.g18059"/>
</dbReference>
<organism evidence="14 15">
    <name type="scientific">Plectus sambesii</name>
    <dbReference type="NCBI Taxonomy" id="2011161"/>
    <lineage>
        <taxon>Eukaryota</taxon>
        <taxon>Metazoa</taxon>
        <taxon>Ecdysozoa</taxon>
        <taxon>Nematoda</taxon>
        <taxon>Chromadorea</taxon>
        <taxon>Plectida</taxon>
        <taxon>Plectina</taxon>
        <taxon>Plectoidea</taxon>
        <taxon>Plectidae</taxon>
        <taxon>Plectus</taxon>
    </lineage>
</organism>
<dbReference type="PANTHER" id="PTHR32510:SF3">
    <property type="entry name" value="TRANSMEMBRANE PROTEIN 98"/>
    <property type="match status" value="1"/>
</dbReference>
<evidence type="ECO:0000256" key="7">
    <source>
        <dbReference type="ARBA" id="ARBA00022525"/>
    </source>
</evidence>
<dbReference type="GO" id="GO:0005576">
    <property type="term" value="C:extracellular region"/>
    <property type="evidence" value="ECO:0007669"/>
    <property type="project" value="UniProtKB-SubCell"/>
</dbReference>
<accession>A0A914VTY2</accession>
<evidence type="ECO:0000313" key="15">
    <source>
        <dbReference type="WBParaSite" id="PSAMB.scaffold2492size22920.g18059.t1"/>
    </source>
</evidence>
<evidence type="ECO:0000256" key="11">
    <source>
        <dbReference type="ARBA" id="ARBA00023136"/>
    </source>
</evidence>
<dbReference type="InterPro" id="IPR029668">
    <property type="entry name" value="TMEM98"/>
</dbReference>
<evidence type="ECO:0000256" key="2">
    <source>
        <dbReference type="ARBA" id="ARBA00004550"/>
    </source>
</evidence>
<feature type="region of interest" description="Disordered" evidence="12">
    <location>
        <begin position="231"/>
        <end position="303"/>
    </location>
</feature>
<evidence type="ECO:0000256" key="12">
    <source>
        <dbReference type="SAM" id="MobiDB-lite"/>
    </source>
</evidence>
<evidence type="ECO:0000256" key="3">
    <source>
        <dbReference type="ARBA" id="ARBA00004648"/>
    </source>
</evidence>
<protein>
    <recommendedName>
        <fullName evidence="5">Transmembrane protein 98</fullName>
    </recommendedName>
</protein>
<keyword evidence="11 13" id="KW-0472">Membrane</keyword>
<evidence type="ECO:0000313" key="14">
    <source>
        <dbReference type="Proteomes" id="UP000887566"/>
    </source>
</evidence>
<feature type="compositionally biased region" description="Polar residues" evidence="12">
    <location>
        <begin position="265"/>
        <end position="275"/>
    </location>
</feature>
<keyword evidence="9" id="KW-0256">Endoplasmic reticulum</keyword>
<dbReference type="Gene3D" id="1.20.1410.10">
    <property type="entry name" value="I/LWEQ domain"/>
    <property type="match status" value="1"/>
</dbReference>
<keyword evidence="6" id="KW-1003">Cell membrane</keyword>
<dbReference type="GO" id="GO:0005886">
    <property type="term" value="C:plasma membrane"/>
    <property type="evidence" value="ECO:0007669"/>
    <property type="project" value="UniProtKB-SubCell"/>
</dbReference>
<keyword evidence="10 13" id="KW-1133">Transmembrane helix</keyword>
<sequence length="303" mass="33073">MDLVVGVAIGVLALVFICSLAALIAICKQRRRLRQEEADRKPILKYSGEHLDIVTSNGVESDLGDVLQLSPNIAKILRENDWVFDASGLVQHCLSILKLCHQMTDKLSALSFPPSQQQSQANQDLMDQVSLATRRVMPRVDDLVRTMYVCTRGGAQWPLLEARAAALVMASAALVAAFRAAYSRAIAMDIQWLVLALSEMDAHLDALRMVSQQEEMALLEKVHMVLDPPLEEEEDNNDQPGTSTSSAATQLLPTVADDDCPADPSTAQSASSTPMKSLKSPKTPMTDQAQKQSDDASTRQTMV</sequence>
<evidence type="ECO:0000256" key="5">
    <source>
        <dbReference type="ARBA" id="ARBA00014380"/>
    </source>
</evidence>
<evidence type="ECO:0000256" key="10">
    <source>
        <dbReference type="ARBA" id="ARBA00022989"/>
    </source>
</evidence>
<comment type="subcellular location">
    <subcellularLocation>
        <location evidence="1">Cell membrane</location>
        <topology evidence="1">Single-pass type II membrane protein</topology>
    </subcellularLocation>
    <subcellularLocation>
        <location evidence="3">Endoplasmic reticulum membrane</location>
        <topology evidence="3">Single-pass type II membrane protein</topology>
    </subcellularLocation>
    <subcellularLocation>
        <location evidence="2">Secreted</location>
        <location evidence="2">Extracellular exosome</location>
    </subcellularLocation>
</comment>
<feature type="compositionally biased region" description="Polar residues" evidence="12">
    <location>
        <begin position="239"/>
        <end position="252"/>
    </location>
</feature>
<evidence type="ECO:0000256" key="9">
    <source>
        <dbReference type="ARBA" id="ARBA00022824"/>
    </source>
</evidence>
<keyword evidence="7" id="KW-0964">Secreted</keyword>
<evidence type="ECO:0000256" key="4">
    <source>
        <dbReference type="ARBA" id="ARBA00011024"/>
    </source>
</evidence>
<reference evidence="15" key="1">
    <citation type="submission" date="2022-11" db="UniProtKB">
        <authorList>
            <consortium name="WormBaseParasite"/>
        </authorList>
    </citation>
    <scope>IDENTIFICATION</scope>
</reference>
<name>A0A914VTY2_9BILA</name>